<evidence type="ECO:0000313" key="3">
    <source>
        <dbReference type="EMBL" id="KWX10504.1"/>
    </source>
</evidence>
<comment type="caution">
    <text evidence="3">The sequence shown here is derived from an EMBL/GenBank/DDBJ whole genome shotgun (WGS) entry which is preliminary data.</text>
</comment>
<reference evidence="3 5" key="1">
    <citation type="submission" date="2015-02" db="EMBL/GenBank/DDBJ databases">
        <title>Physiological reanalysis, assessment of diazotrophy, and genome sequences of multiple isolates of Streptomyces thermoautotrophicus.</title>
        <authorList>
            <person name="MacKellar D.C."/>
            <person name="Lieber L."/>
            <person name="Norman J."/>
            <person name="Bolger A."/>
            <person name="Tobin C."/>
            <person name="Murray J.W."/>
            <person name="Prell J."/>
        </authorList>
    </citation>
    <scope>NUCLEOTIDE SEQUENCE [LARGE SCALE GENOMIC DNA]</scope>
    <source>
        <strain evidence="3 5">UBT1</strain>
    </source>
</reference>
<dbReference type="InterPro" id="IPR007391">
    <property type="entry name" value="Vancomycin_resist_VanW"/>
</dbReference>
<evidence type="ECO:0000313" key="2">
    <source>
        <dbReference type="EMBL" id="KWX05140.1"/>
    </source>
</evidence>
<dbReference type="InterPro" id="IPR052913">
    <property type="entry name" value="Glycopeptide_resist_protein"/>
</dbReference>
<dbReference type="Pfam" id="PF12229">
    <property type="entry name" value="PG_binding_4"/>
    <property type="match status" value="2"/>
</dbReference>
<dbReference type="Pfam" id="PF04294">
    <property type="entry name" value="VanW"/>
    <property type="match status" value="1"/>
</dbReference>
<evidence type="ECO:0000313" key="4">
    <source>
        <dbReference type="Proteomes" id="UP000070598"/>
    </source>
</evidence>
<name>A0A132NKB9_9ACTN</name>
<organism evidence="3 4">
    <name type="scientific">Carbonactinospora thermoautotrophica</name>
    <dbReference type="NCBI Taxonomy" id="1469144"/>
    <lineage>
        <taxon>Bacteria</taxon>
        <taxon>Bacillati</taxon>
        <taxon>Actinomycetota</taxon>
        <taxon>Actinomycetes</taxon>
        <taxon>Kitasatosporales</taxon>
        <taxon>Carbonactinosporaceae</taxon>
        <taxon>Carbonactinospora</taxon>
    </lineage>
</organism>
<dbReference type="InterPro" id="IPR022029">
    <property type="entry name" value="YoaR-like_PG-bd"/>
</dbReference>
<proteinExistence type="predicted"/>
<protein>
    <recommendedName>
        <fullName evidence="1">YoaR-like putative peptidoglycan binding domain-containing protein</fullName>
    </recommendedName>
</protein>
<sequence>MGGTATLFAVLYGGAVAYAGDGVPRGTTVRGVDIGGLSPQEAERKLVERLGPRASEPMTVQVGDARLRLDPKRAGLGFDPRGTVVAAGTRSLNPIKLFGSLFGGGREIAPKITVAEEQLRASLELVAEQVAERPREGSITFRDGTPKAVMPREGRTVDIVAAEQAIRAGYLSPEGITLPTVVAKPKVTREEVERAMKEFAEPAVSGPVVVSVEGKKARLPVRTFAKHLSMVPDAQGRLQPKLAAVELYADAEEVLDPLQEKPQDATFKIVGGRPTVVPSKAGKVIKPTELAESVLAVLPKRTGRTAVVQLHPEQPKLTTEEAKSLGVKEVIGTWTTHYVPAPYKNVNIHRAADLIRGSVILPGEEWSLNKTVGERTAANGFVKGLIINDGRLYEDYGGGTSAVATTTFNAAFFSGVKILEFHPHSFYISIYPEGREATVAWPYKDLRFRNTLDSAIVIDTSYTNSSVTVTFWGTKEYQVQAGKSPRRNIRQPREIVDDSVNCANQNPQPGFEVDVYRLLHKDGHLVKRETYHVKYNPADKITCKRPERSRQRR</sequence>
<dbReference type="AlphaFoldDB" id="A0A132NKB9"/>
<reference evidence="4" key="2">
    <citation type="submission" date="2015-02" db="EMBL/GenBank/DDBJ databases">
        <title>Physiological reanalysis, assessment of diazotrophy, and genome sequences of multiple isolates of Streptomyces thermoautotrophicus.</title>
        <authorList>
            <person name="MacKellar D.C."/>
            <person name="Lieber L."/>
            <person name="Norman J."/>
            <person name="Bolger A."/>
            <person name="Tobin C."/>
            <person name="Murray J.W."/>
            <person name="Friesen M."/>
            <person name="Prell J."/>
        </authorList>
    </citation>
    <scope>NUCLEOTIDE SEQUENCE [LARGE SCALE GENOMIC DNA]</scope>
    <source>
        <strain evidence="4">UBT1</strain>
    </source>
</reference>
<dbReference type="PATRIC" id="fig|1469144.8.peg.4440"/>
<feature type="domain" description="YoaR-like putative peptidoglycan binding" evidence="1">
    <location>
        <begin position="104"/>
        <end position="168"/>
    </location>
</feature>
<dbReference type="PANTHER" id="PTHR35788:SF1">
    <property type="entry name" value="EXPORTED PROTEIN"/>
    <property type="match status" value="1"/>
</dbReference>
<feature type="domain" description="YoaR-like putative peptidoglycan binding" evidence="1">
    <location>
        <begin position="257"/>
        <end position="302"/>
    </location>
</feature>
<dbReference type="Proteomes" id="UP000070598">
    <property type="component" value="Unassembled WGS sequence"/>
</dbReference>
<dbReference type="Proteomes" id="UP000070659">
    <property type="component" value="Unassembled WGS sequence"/>
</dbReference>
<dbReference type="EMBL" id="JYIJ01000013">
    <property type="protein sequence ID" value="KWX05140.1"/>
    <property type="molecule type" value="Genomic_DNA"/>
</dbReference>
<dbReference type="PANTHER" id="PTHR35788">
    <property type="entry name" value="EXPORTED PROTEIN-RELATED"/>
    <property type="match status" value="1"/>
</dbReference>
<evidence type="ECO:0000313" key="5">
    <source>
        <dbReference type="Proteomes" id="UP000070659"/>
    </source>
</evidence>
<accession>A0A132NKB9</accession>
<gene>
    <name evidence="2" type="ORF">TH66_04120</name>
    <name evidence="3" type="ORF">TR74_03200</name>
</gene>
<evidence type="ECO:0000259" key="1">
    <source>
        <dbReference type="Pfam" id="PF12229"/>
    </source>
</evidence>
<dbReference type="EMBL" id="JYIK01000443">
    <property type="protein sequence ID" value="KWX10504.1"/>
    <property type="molecule type" value="Genomic_DNA"/>
</dbReference>